<evidence type="ECO:0000313" key="7">
    <source>
        <dbReference type="Proteomes" id="UP000018855"/>
    </source>
</evidence>
<dbReference type="PANTHER" id="PTHR31609">
    <property type="entry name" value="YDJC DEACETYLASE FAMILY MEMBER"/>
    <property type="match status" value="1"/>
</dbReference>
<evidence type="ECO:0000256" key="5">
    <source>
        <dbReference type="ARBA" id="ARBA00023277"/>
    </source>
</evidence>
<evidence type="ECO:0000313" key="6">
    <source>
        <dbReference type="EMBL" id="ETI97777.1"/>
    </source>
</evidence>
<gene>
    <name evidence="6" type="ORF">Q619_VDC00575G0090</name>
</gene>
<dbReference type="CDD" id="cd10808">
    <property type="entry name" value="YdjC"/>
    <property type="match status" value="1"/>
</dbReference>
<dbReference type="SUPFAM" id="SSF88713">
    <property type="entry name" value="Glycoside hydrolase/deacetylase"/>
    <property type="match status" value="1"/>
</dbReference>
<organism evidence="6 7">
    <name type="scientific">Veillonella dispar DORA_11</name>
    <dbReference type="NCBI Taxonomy" id="1403949"/>
    <lineage>
        <taxon>Bacteria</taxon>
        <taxon>Bacillati</taxon>
        <taxon>Bacillota</taxon>
        <taxon>Negativicutes</taxon>
        <taxon>Veillonellales</taxon>
        <taxon>Veillonellaceae</taxon>
        <taxon>Veillonella</taxon>
    </lineage>
</organism>
<keyword evidence="2" id="KW-0479">Metal-binding</keyword>
<keyword evidence="4" id="KW-0460">Magnesium</keyword>
<name>W1UVQ0_9FIRM</name>
<dbReference type="EMBL" id="AZMJ01000575">
    <property type="protein sequence ID" value="ETI97777.1"/>
    <property type="molecule type" value="Genomic_DNA"/>
</dbReference>
<dbReference type="PANTHER" id="PTHR31609:SF1">
    <property type="entry name" value="CARBOHYDRATE DEACETYLASE"/>
    <property type="match status" value="1"/>
</dbReference>
<dbReference type="Pfam" id="PF04794">
    <property type="entry name" value="YdjC"/>
    <property type="match status" value="1"/>
</dbReference>
<dbReference type="Proteomes" id="UP000018855">
    <property type="component" value="Unassembled WGS sequence"/>
</dbReference>
<reference evidence="6 7" key="1">
    <citation type="submission" date="2013-12" db="EMBL/GenBank/DDBJ databases">
        <title>A Varibaculum cambriense genome reconstructed from a premature infant gut community with otherwise low bacterial novelty that shifts toward anaerobic metabolism during the third week of life.</title>
        <authorList>
            <person name="Brown C.T."/>
            <person name="Sharon I."/>
            <person name="Thomas B.C."/>
            <person name="Castelle C.J."/>
            <person name="Morowitz M.J."/>
            <person name="Banfield J.F."/>
        </authorList>
    </citation>
    <scope>NUCLEOTIDE SEQUENCE [LARGE SCALE GENOMIC DNA]</scope>
    <source>
        <strain evidence="7">DORA_11</strain>
    </source>
</reference>
<keyword evidence="5" id="KW-0119">Carbohydrate metabolism</keyword>
<dbReference type="AlphaFoldDB" id="W1UVQ0"/>
<evidence type="ECO:0000256" key="1">
    <source>
        <dbReference type="ARBA" id="ARBA00001946"/>
    </source>
</evidence>
<sequence>MSKLIVNADDFGLHSAVNAGIIDGHRRGIITSTSLMMAGGEAFTEAVSMAKQNPKLGIGIHITLVGGVKPVCDPSEVSSLLTPEGVFPENYVEFIKRIYSGKINYSELRKEIHGQIAQIMDTGLRVTHIDGHQHMHVLPTVLPIVIEQAKSFGIHAIRIPDESTGFMNYMYSPIRFLGKVGLSTVAANARPIIRNNCMTTTQYFWGMANGGHINQKSLMGILKAVNKHSGTHELMVHPGSNSSILSKLYNWGYHWEDELQALCSSHTRLYISQHDIELINYGDLV</sequence>
<dbReference type="GO" id="GO:0019213">
    <property type="term" value="F:deacetylase activity"/>
    <property type="evidence" value="ECO:0007669"/>
    <property type="project" value="TreeGrafter"/>
</dbReference>
<evidence type="ECO:0000256" key="4">
    <source>
        <dbReference type="ARBA" id="ARBA00022842"/>
    </source>
</evidence>
<dbReference type="GO" id="GO:0016787">
    <property type="term" value="F:hydrolase activity"/>
    <property type="evidence" value="ECO:0007669"/>
    <property type="project" value="UniProtKB-KW"/>
</dbReference>
<evidence type="ECO:0000256" key="2">
    <source>
        <dbReference type="ARBA" id="ARBA00022723"/>
    </source>
</evidence>
<dbReference type="InterPro" id="IPR011330">
    <property type="entry name" value="Glyco_hydro/deAcase_b/a-brl"/>
</dbReference>
<dbReference type="Gene3D" id="3.20.20.370">
    <property type="entry name" value="Glycoside hydrolase/deacetylase"/>
    <property type="match status" value="1"/>
</dbReference>
<proteinExistence type="predicted"/>
<keyword evidence="3" id="KW-0378">Hydrolase</keyword>
<dbReference type="GO" id="GO:0046872">
    <property type="term" value="F:metal ion binding"/>
    <property type="evidence" value="ECO:0007669"/>
    <property type="project" value="UniProtKB-KW"/>
</dbReference>
<comment type="cofactor">
    <cofactor evidence="1">
        <name>Mg(2+)</name>
        <dbReference type="ChEBI" id="CHEBI:18420"/>
    </cofactor>
</comment>
<comment type="caution">
    <text evidence="6">The sequence shown here is derived from an EMBL/GenBank/DDBJ whole genome shotgun (WGS) entry which is preliminary data.</text>
</comment>
<dbReference type="InterPro" id="IPR006879">
    <property type="entry name" value="YdjC-like"/>
</dbReference>
<accession>W1UVQ0</accession>
<dbReference type="PATRIC" id="fig|1403949.3.peg.1498"/>
<protein>
    <submittedName>
        <fullName evidence="6">YdjC family protein</fullName>
    </submittedName>
</protein>
<dbReference type="GO" id="GO:0005975">
    <property type="term" value="P:carbohydrate metabolic process"/>
    <property type="evidence" value="ECO:0007669"/>
    <property type="project" value="InterPro"/>
</dbReference>
<evidence type="ECO:0000256" key="3">
    <source>
        <dbReference type="ARBA" id="ARBA00022801"/>
    </source>
</evidence>